<proteinExistence type="predicted"/>
<comment type="caution">
    <text evidence="2">The sequence shown here is derived from an EMBL/GenBank/DDBJ whole genome shotgun (WGS) entry which is preliminary data.</text>
</comment>
<reference evidence="2" key="1">
    <citation type="submission" date="2016-03" db="EMBL/GenBank/DDBJ databases">
        <title>Mechanisms controlling the formation of the plant cell surface in tip-growing cells are functionally conserved among land plants.</title>
        <authorList>
            <person name="Honkanen S."/>
            <person name="Jones V.A."/>
            <person name="Morieri G."/>
            <person name="Champion C."/>
            <person name="Hetherington A.J."/>
            <person name="Kelly S."/>
            <person name="Saint-Marcoux D."/>
            <person name="Proust H."/>
            <person name="Prescott H."/>
            <person name="Dolan L."/>
        </authorList>
    </citation>
    <scope>NUCLEOTIDE SEQUENCE [LARGE SCALE GENOMIC DNA]</scope>
    <source>
        <tissue evidence="2">Whole gametophyte</tissue>
    </source>
</reference>
<protein>
    <recommendedName>
        <fullName evidence="4">DUF4371 domain-containing protein</fullName>
    </recommendedName>
</protein>
<dbReference type="PANTHER" id="PTHR37067">
    <property type="entry name" value="PX DOMAIN-CONTAINING PROTEIN"/>
    <property type="match status" value="1"/>
</dbReference>
<gene>
    <name evidence="2" type="ORF">AXG93_392s1350</name>
</gene>
<dbReference type="EMBL" id="LVLJ01000203">
    <property type="protein sequence ID" value="OAE35286.1"/>
    <property type="molecule type" value="Genomic_DNA"/>
</dbReference>
<evidence type="ECO:0000313" key="3">
    <source>
        <dbReference type="Proteomes" id="UP000077202"/>
    </source>
</evidence>
<accession>A0A176WSK9</accession>
<evidence type="ECO:0000256" key="1">
    <source>
        <dbReference type="SAM" id="MobiDB-lite"/>
    </source>
</evidence>
<name>A0A176WSK9_MARPO</name>
<evidence type="ECO:0008006" key="4">
    <source>
        <dbReference type="Google" id="ProtNLM"/>
    </source>
</evidence>
<feature type="region of interest" description="Disordered" evidence="1">
    <location>
        <begin position="110"/>
        <end position="130"/>
    </location>
</feature>
<keyword evidence="3" id="KW-1185">Reference proteome</keyword>
<dbReference type="AlphaFoldDB" id="A0A176WSK9"/>
<dbReference type="Proteomes" id="UP000077202">
    <property type="component" value="Unassembled WGS sequence"/>
</dbReference>
<dbReference type="PANTHER" id="PTHR37067:SF3">
    <property type="entry name" value="PX DOMAIN-CONTAINING PROTEIN"/>
    <property type="match status" value="1"/>
</dbReference>
<sequence>MEAFFDKRVNIEDRHRIVSIDKNIVEVVVYEMLYNLNDENHQLASDRAMDVFKPVLSIKDDGSKIVERFNVVISTPMEFDYVVSLLATGLSFNQISTVIDCNQTVLETGKQKSLSPREDRRQIGSSTDGASNMTGTIQGFSTRLSDAVSEFGPLYRICCLAHQLDIIMKASIVSMQNLVNFPLKKTLTTLVGYLCMQKTLI</sequence>
<evidence type="ECO:0000313" key="2">
    <source>
        <dbReference type="EMBL" id="OAE35286.1"/>
    </source>
</evidence>
<organism evidence="2 3">
    <name type="scientific">Marchantia polymorpha subsp. ruderalis</name>
    <dbReference type="NCBI Taxonomy" id="1480154"/>
    <lineage>
        <taxon>Eukaryota</taxon>
        <taxon>Viridiplantae</taxon>
        <taxon>Streptophyta</taxon>
        <taxon>Embryophyta</taxon>
        <taxon>Marchantiophyta</taxon>
        <taxon>Marchantiopsida</taxon>
        <taxon>Marchantiidae</taxon>
        <taxon>Marchantiales</taxon>
        <taxon>Marchantiaceae</taxon>
        <taxon>Marchantia</taxon>
    </lineage>
</organism>